<sequence length="184" mass="20860">MSHFLMGDIFDTNSNSEEDMDNSSLNDINLSFNYENGDLMSSEFFDNVNLMERENAQDGLFNLESDFCFLSDNSSHADEVKSEKSTSSDSGKSSTCYDQDIFQNNLNNILLNDDNILMSECKPTFEDESETFPVIKNSQIKIIGQNPGTKRVIVTNPYNTIGKKLLVYIVIYNPNYSKITFSDI</sequence>
<dbReference type="KEGG" id="apln:112904687"/>
<dbReference type="Proteomes" id="UP000192223">
    <property type="component" value="Unplaced"/>
</dbReference>
<dbReference type="AlphaFoldDB" id="A0A7F5R0L5"/>
<proteinExistence type="predicted"/>
<dbReference type="GeneID" id="112904687"/>
<keyword evidence="1" id="KW-1185">Reference proteome</keyword>
<name>A0A7F5R0L5_AGRPL</name>
<dbReference type="RefSeq" id="XP_025831195.1">
    <property type="nucleotide sequence ID" value="XM_025975410.1"/>
</dbReference>
<protein>
    <submittedName>
        <fullName evidence="2 3">Uncharacterized protein LOC112904687</fullName>
    </submittedName>
</protein>
<reference evidence="2 3" key="1">
    <citation type="submission" date="2025-04" db="UniProtKB">
        <authorList>
            <consortium name="RefSeq"/>
        </authorList>
    </citation>
    <scope>IDENTIFICATION</scope>
    <source>
        <tissue evidence="2 3">Entire body</tissue>
    </source>
</reference>
<dbReference type="RefSeq" id="XP_025831221.1">
    <property type="nucleotide sequence ID" value="XM_025975436.1"/>
</dbReference>
<evidence type="ECO:0000313" key="2">
    <source>
        <dbReference type="RefSeq" id="XP_025831195.1"/>
    </source>
</evidence>
<organism evidence="1 2">
    <name type="scientific">Agrilus planipennis</name>
    <name type="common">Emerald ash borer</name>
    <name type="synonym">Agrilus marcopoli</name>
    <dbReference type="NCBI Taxonomy" id="224129"/>
    <lineage>
        <taxon>Eukaryota</taxon>
        <taxon>Metazoa</taxon>
        <taxon>Ecdysozoa</taxon>
        <taxon>Arthropoda</taxon>
        <taxon>Hexapoda</taxon>
        <taxon>Insecta</taxon>
        <taxon>Pterygota</taxon>
        <taxon>Neoptera</taxon>
        <taxon>Endopterygota</taxon>
        <taxon>Coleoptera</taxon>
        <taxon>Polyphaga</taxon>
        <taxon>Elateriformia</taxon>
        <taxon>Buprestoidea</taxon>
        <taxon>Buprestidae</taxon>
        <taxon>Agrilinae</taxon>
        <taxon>Agrilus</taxon>
    </lineage>
</organism>
<evidence type="ECO:0000313" key="1">
    <source>
        <dbReference type="Proteomes" id="UP000192223"/>
    </source>
</evidence>
<gene>
    <name evidence="2 3" type="primary">LOC112904687</name>
</gene>
<accession>A0A7F5R0L5</accession>
<evidence type="ECO:0000313" key="3">
    <source>
        <dbReference type="RefSeq" id="XP_025831221.1"/>
    </source>
</evidence>